<protein>
    <submittedName>
        <fullName evidence="3">MucR family transcriptional regulator</fullName>
    </submittedName>
</protein>
<dbReference type="Gene3D" id="1.10.10.1550">
    <property type="entry name" value="ROS/MUCR transcriptional regulator protein"/>
    <property type="match status" value="1"/>
</dbReference>
<feature type="region of interest" description="Disordered" evidence="2">
    <location>
        <begin position="126"/>
        <end position="153"/>
    </location>
</feature>
<dbReference type="Pfam" id="PF05443">
    <property type="entry name" value="ROS_MUCR"/>
    <property type="match status" value="1"/>
</dbReference>
<keyword evidence="4" id="KW-1185">Reference proteome</keyword>
<dbReference type="InterPro" id="IPR041920">
    <property type="entry name" value="ROS/MUCR_sf"/>
</dbReference>
<accession>X7F9V4</accession>
<dbReference type="InterPro" id="IPR008807">
    <property type="entry name" value="ROS_MUCR"/>
</dbReference>
<dbReference type="GO" id="GO:0003677">
    <property type="term" value="F:DNA binding"/>
    <property type="evidence" value="ECO:0007669"/>
    <property type="project" value="InterPro"/>
</dbReference>
<dbReference type="OrthoDB" id="9809693at2"/>
<evidence type="ECO:0000256" key="2">
    <source>
        <dbReference type="SAM" id="MobiDB-lite"/>
    </source>
</evidence>
<comment type="caution">
    <text evidence="3">The sequence shown here is derived from an EMBL/GenBank/DDBJ whole genome shotgun (WGS) entry which is preliminary data.</text>
</comment>
<proteinExistence type="inferred from homology"/>
<dbReference type="Proteomes" id="UP000023430">
    <property type="component" value="Unassembled WGS sequence"/>
</dbReference>
<dbReference type="eggNOG" id="COG4957">
    <property type="taxonomic scope" value="Bacteria"/>
</dbReference>
<dbReference type="STRING" id="1449351.RISW2_03990"/>
<evidence type="ECO:0000256" key="1">
    <source>
        <dbReference type="ARBA" id="ARBA00007031"/>
    </source>
</evidence>
<dbReference type="EMBL" id="JAME01000014">
    <property type="protein sequence ID" value="ETX28879.1"/>
    <property type="molecule type" value="Genomic_DNA"/>
</dbReference>
<comment type="similarity">
    <text evidence="1">Belongs to the ros/MucR family.</text>
</comment>
<dbReference type="GO" id="GO:0008270">
    <property type="term" value="F:zinc ion binding"/>
    <property type="evidence" value="ECO:0007669"/>
    <property type="project" value="InterPro"/>
</dbReference>
<dbReference type="RefSeq" id="WP_043770315.1">
    <property type="nucleotide sequence ID" value="NZ_JAME01000014.1"/>
</dbReference>
<evidence type="ECO:0000313" key="3">
    <source>
        <dbReference type="EMBL" id="ETX28879.1"/>
    </source>
</evidence>
<feature type="compositionally biased region" description="Basic and acidic residues" evidence="2">
    <location>
        <begin position="126"/>
        <end position="146"/>
    </location>
</feature>
<gene>
    <name evidence="3" type="ORF">RISW2_03990</name>
</gene>
<sequence>MTTNDKNRDFIASIVAAYAARPDAKPDDIVDLARKLEREFGSAGDPAPAEAPEARPATDVRPALPLDQALTRDKVFCLCCGKGFKMLKRHLGSEHGLTEAQYRRMFGLSDDTPLVAPSYSERKAEYARRAGLGKHERTQAQTRDADQDVQLPS</sequence>
<evidence type="ECO:0000313" key="4">
    <source>
        <dbReference type="Proteomes" id="UP000023430"/>
    </source>
</evidence>
<organism evidence="3 4">
    <name type="scientific">Roseivivax isoporae LMG 25204</name>
    <dbReference type="NCBI Taxonomy" id="1449351"/>
    <lineage>
        <taxon>Bacteria</taxon>
        <taxon>Pseudomonadati</taxon>
        <taxon>Pseudomonadota</taxon>
        <taxon>Alphaproteobacteria</taxon>
        <taxon>Rhodobacterales</taxon>
        <taxon>Roseobacteraceae</taxon>
        <taxon>Roseivivax</taxon>
    </lineage>
</organism>
<reference evidence="3 4" key="1">
    <citation type="submission" date="2014-01" db="EMBL/GenBank/DDBJ databases">
        <title>Roseivivax isoporae LMG 25204 Genome Sequencing.</title>
        <authorList>
            <person name="Lai Q."/>
            <person name="Li G."/>
            <person name="Shao Z."/>
        </authorList>
    </citation>
    <scope>NUCLEOTIDE SEQUENCE [LARGE SCALE GENOMIC DNA]</scope>
    <source>
        <strain evidence="3 4">LMG 25204</strain>
    </source>
</reference>
<dbReference type="GO" id="GO:0006355">
    <property type="term" value="P:regulation of DNA-templated transcription"/>
    <property type="evidence" value="ECO:0007669"/>
    <property type="project" value="InterPro"/>
</dbReference>
<name>X7F9V4_9RHOB</name>
<dbReference type="AlphaFoldDB" id="X7F9V4"/>
<feature type="region of interest" description="Disordered" evidence="2">
    <location>
        <begin position="40"/>
        <end position="61"/>
    </location>
</feature>